<organism evidence="1 2">
    <name type="scientific">Flavobacterium psychrophilum</name>
    <dbReference type="NCBI Taxonomy" id="96345"/>
    <lineage>
        <taxon>Bacteria</taxon>
        <taxon>Pseudomonadati</taxon>
        <taxon>Bacteroidota</taxon>
        <taxon>Flavobacteriia</taxon>
        <taxon>Flavobacteriales</taxon>
        <taxon>Flavobacteriaceae</taxon>
        <taxon>Flavobacterium</taxon>
    </lineage>
</organism>
<gene>
    <name evidence="1" type="ORF">H0H26_06880</name>
</gene>
<evidence type="ECO:0000313" key="1">
    <source>
        <dbReference type="EMBL" id="QRE05304.1"/>
    </source>
</evidence>
<dbReference type="EMBL" id="CP059075">
    <property type="protein sequence ID" value="QRE05304.1"/>
    <property type="molecule type" value="Genomic_DNA"/>
</dbReference>
<proteinExistence type="predicted"/>
<sequence length="148" mass="17312">MKQVLQNIQNKLSEVPELKYIDEDWGQLNMYQPPVKWPCCLIDIANVNYSNLGVDRAQQPQNRQLGKISVKITLATLKLTNTSMQAPQVQKDQAWFIWDLAQTIHEKLHGFCPEINCSKMLRRSLERTQRDDGVQEYQIMYEFEANNI</sequence>
<dbReference type="RefSeq" id="WP_063742623.1">
    <property type="nucleotide sequence ID" value="NZ_CP059075.1"/>
</dbReference>
<evidence type="ECO:0000313" key="2">
    <source>
        <dbReference type="Proteomes" id="UP000596329"/>
    </source>
</evidence>
<reference evidence="1 2" key="1">
    <citation type="submission" date="2020-07" db="EMBL/GenBank/DDBJ databases">
        <title>Genomic characterization of Flavobacterium psychrophilum strains.</title>
        <authorList>
            <person name="Castillo D."/>
            <person name="Jorgensen J."/>
            <person name="Middelboe M."/>
        </authorList>
    </citation>
    <scope>NUCLEOTIDE SEQUENCE [LARGE SCALE GENOMIC DNA]</scope>
    <source>
        <strain evidence="1 2">FPS-R7</strain>
    </source>
</reference>
<protein>
    <submittedName>
        <fullName evidence="1">Uncharacterized protein</fullName>
    </submittedName>
</protein>
<dbReference type="AlphaFoldDB" id="A0A7U2NHP0"/>
<dbReference type="Proteomes" id="UP000596329">
    <property type="component" value="Chromosome"/>
</dbReference>
<name>A0A7U2NHP0_FLAPS</name>
<accession>A0A7U2NHP0</accession>